<evidence type="ECO:0000313" key="2">
    <source>
        <dbReference type="Proteomes" id="UP000295558"/>
    </source>
</evidence>
<evidence type="ECO:0008006" key="3">
    <source>
        <dbReference type="Google" id="ProtNLM"/>
    </source>
</evidence>
<dbReference type="RefSeq" id="WP_208293629.1">
    <property type="nucleotide sequence ID" value="NZ_SNZK01000010.1"/>
</dbReference>
<dbReference type="STRING" id="1265846.PROCOU_13483"/>
<evidence type="ECO:0000313" key="1">
    <source>
        <dbReference type="EMBL" id="TDR52002.1"/>
    </source>
</evidence>
<reference evidence="1 2" key="1">
    <citation type="submission" date="2019-03" db="EMBL/GenBank/DDBJ databases">
        <title>Genomic Encyclopedia of Type Strains, Phase III (KMG-III): the genomes of soil and plant-associated and newly described type strains.</title>
        <authorList>
            <person name="Whitman W."/>
        </authorList>
    </citation>
    <scope>NUCLEOTIDE SEQUENCE [LARGE SCALE GENOMIC DNA]</scope>
    <source>
        <strain evidence="1 2">CECT 7972</strain>
    </source>
</reference>
<name>A0A4R6ZIK4_9LIST</name>
<dbReference type="Proteomes" id="UP000295558">
    <property type="component" value="Unassembled WGS sequence"/>
</dbReference>
<accession>A0A4R6ZIK4</accession>
<organism evidence="1 2">
    <name type="scientific">Listeria rocourtiae</name>
    <dbReference type="NCBI Taxonomy" id="647910"/>
    <lineage>
        <taxon>Bacteria</taxon>
        <taxon>Bacillati</taxon>
        <taxon>Bacillota</taxon>
        <taxon>Bacilli</taxon>
        <taxon>Bacillales</taxon>
        <taxon>Listeriaceae</taxon>
        <taxon>Listeria</taxon>
    </lineage>
</organism>
<protein>
    <recommendedName>
        <fullName evidence="3">Cytoplasmic protein</fullName>
    </recommendedName>
</protein>
<gene>
    <name evidence="1" type="ORF">DFP96_11079</name>
</gene>
<keyword evidence="2" id="KW-1185">Reference proteome</keyword>
<dbReference type="EMBL" id="SNZK01000010">
    <property type="protein sequence ID" value="TDR52002.1"/>
    <property type="molecule type" value="Genomic_DNA"/>
</dbReference>
<dbReference type="AlphaFoldDB" id="A0A4R6ZIK4"/>
<comment type="caution">
    <text evidence="1">The sequence shown here is derived from an EMBL/GenBank/DDBJ whole genome shotgun (WGS) entry which is preliminary data.</text>
</comment>
<proteinExistence type="predicted"/>
<sequence length="102" mass="12045">MNLSNVRHAHKYASSNKIWLAKAQRCGCFYCLEIFSPVEITNWLEMEDTALCPYCSVDALLPESSLLPLSKNFLEKMHQHWFEWAWQTVALRVFLRYNAFIE</sequence>